<dbReference type="Proteomes" id="UP000442695">
    <property type="component" value="Unassembled WGS sequence"/>
</dbReference>
<dbReference type="RefSeq" id="WP_156859507.1">
    <property type="nucleotide sequence ID" value="NZ_WOWR01000036.1"/>
</dbReference>
<reference evidence="1 2" key="1">
    <citation type="submission" date="2019-12" db="EMBL/GenBank/DDBJ databases">
        <authorList>
            <person name="Woiski C."/>
        </authorList>
    </citation>
    <scope>NUCLEOTIDE SEQUENCE [LARGE SCALE GENOMIC DNA]</scope>
    <source>
        <strain evidence="1 2">BOE100</strain>
    </source>
</reference>
<name>A0A7V8EDM9_PSEPU</name>
<accession>A0A7V8EDM9</accession>
<evidence type="ECO:0000313" key="1">
    <source>
        <dbReference type="EMBL" id="KAF0252702.1"/>
    </source>
</evidence>
<proteinExistence type="predicted"/>
<dbReference type="EMBL" id="WOWR01000036">
    <property type="protein sequence ID" value="KAF0252702.1"/>
    <property type="molecule type" value="Genomic_DNA"/>
</dbReference>
<sequence length="261" mass="29257">MGSNPIISIEREADLCSLFIRDFNTMPGWTCYPEAAGFDVLAVHEDGRQLGVEAKLTLNAKVADQILPMRNGDFFDKPGPDYRLVIVSKITKASAGIAKMLQMLGVEVLAPHESKCQQGYEYRFSFHNMLEARGQETSFGCQYLHDWNPAVRCYVPAILQQLPAGVPSPVQLTPWKEKALQLIALMRHQGFITAKQIAGHGHNVTLWTQSRGADSAWLEKGSVRGRWIETGNMPAFDRQHPELYKLAVEAISRELTKEFTL</sequence>
<dbReference type="AlphaFoldDB" id="A0A7V8EDM9"/>
<comment type="caution">
    <text evidence="1">The sequence shown here is derived from an EMBL/GenBank/DDBJ whole genome shotgun (WGS) entry which is preliminary data.</text>
</comment>
<organism evidence="1 2">
    <name type="scientific">Pseudomonas putida</name>
    <name type="common">Arthrobacter siderocapsulatus</name>
    <dbReference type="NCBI Taxonomy" id="303"/>
    <lineage>
        <taxon>Bacteria</taxon>
        <taxon>Pseudomonadati</taxon>
        <taxon>Pseudomonadota</taxon>
        <taxon>Gammaproteobacteria</taxon>
        <taxon>Pseudomonadales</taxon>
        <taxon>Pseudomonadaceae</taxon>
        <taxon>Pseudomonas</taxon>
    </lineage>
</organism>
<gene>
    <name evidence="1" type="ORF">GN299_21955</name>
</gene>
<protein>
    <submittedName>
        <fullName evidence="1">Uncharacterized protein</fullName>
    </submittedName>
</protein>
<evidence type="ECO:0000313" key="2">
    <source>
        <dbReference type="Proteomes" id="UP000442695"/>
    </source>
</evidence>